<protein>
    <recommendedName>
        <fullName evidence="3">NRDE family protein</fullName>
    </recommendedName>
</protein>
<sequence>MCLIIFAWKVIPGMPLILAANRDEFYARPAADAGWWTDHPQVYAGRDLQGGGTWLGVTRDGRFAALTNVRAPSERRADAPTRGQLVADYLAGDLDPQAYLRQIEPQAQRYNGFNLLLGNRETMVWYSNRGQDDPRNGQPLEYGVYGVSNALLDTPWPKLTRAKAQFASLLCQGAPEETFFEMLTDGTRANDCRLPDTGVGLEKERMLSPIFIRSPDYGTRCSTVLRVPIVGEPVLTEHVVDPMAMQYSAEPATDKACKIACKPRVQETSPRDGLQDETVRPA</sequence>
<evidence type="ECO:0000313" key="1">
    <source>
        <dbReference type="EMBL" id="OWY36925.1"/>
    </source>
</evidence>
<comment type="caution">
    <text evidence="1">The sequence shown here is derived from an EMBL/GenBank/DDBJ whole genome shotgun (WGS) entry which is preliminary data.</text>
</comment>
<keyword evidence="2" id="KW-1185">Reference proteome</keyword>
<evidence type="ECO:0000313" key="2">
    <source>
        <dbReference type="Proteomes" id="UP000214747"/>
    </source>
</evidence>
<dbReference type="RefSeq" id="WP_088753596.1">
    <property type="nucleotide sequence ID" value="NZ_NJGV01000001.1"/>
</dbReference>
<proteinExistence type="predicted"/>
<accession>A0A225T001</accession>
<dbReference type="EMBL" id="NJGV01000001">
    <property type="protein sequence ID" value="OWY36925.1"/>
    <property type="molecule type" value="Genomic_DNA"/>
</dbReference>
<dbReference type="InterPro" id="IPR008551">
    <property type="entry name" value="TANGO2"/>
</dbReference>
<gene>
    <name evidence="1" type="ORF">CEJ45_02205</name>
</gene>
<dbReference type="PANTHER" id="PTHR17985:SF8">
    <property type="entry name" value="TRANSPORT AND GOLGI ORGANIZATION PROTEIN 2 HOMOLOG"/>
    <property type="match status" value="1"/>
</dbReference>
<dbReference type="Proteomes" id="UP000214747">
    <property type="component" value="Unassembled WGS sequence"/>
</dbReference>
<dbReference type="AlphaFoldDB" id="A0A225T001"/>
<reference evidence="1 2" key="1">
    <citation type="journal article" date="2010" name="Int. J. Syst. Evol. Microbiol.">
        <title>Reclassification of Herbaspirillum putei as a later heterotypic synonym of Herbaspirillum huttiense, with the description of H. huttiense subsp. huttiense subsp. nov. and H. huttiense subsp. putei subsp. nov., comb. nov., and description of Herbaspirillum aquaticum sp. nov.</title>
        <authorList>
            <person name="Dobritsa A.P."/>
            <person name="Reddy M.C."/>
            <person name="Samadpour M."/>
        </authorList>
    </citation>
    <scope>NUCLEOTIDE SEQUENCE [LARGE SCALE GENOMIC DNA]</scope>
    <source>
        <strain evidence="1 2">IEH 4430</strain>
    </source>
</reference>
<dbReference type="PANTHER" id="PTHR17985">
    <property type="entry name" value="SER/THR-RICH PROTEIN T10 IN DGCR REGION"/>
    <property type="match status" value="1"/>
</dbReference>
<organism evidence="1 2">
    <name type="scientific">Herbaspirillum aquaticum</name>
    <dbReference type="NCBI Taxonomy" id="568783"/>
    <lineage>
        <taxon>Bacteria</taxon>
        <taxon>Pseudomonadati</taxon>
        <taxon>Pseudomonadota</taxon>
        <taxon>Betaproteobacteria</taxon>
        <taxon>Burkholderiales</taxon>
        <taxon>Oxalobacteraceae</taxon>
        <taxon>Herbaspirillum</taxon>
    </lineage>
</organism>
<dbReference type="Pfam" id="PF05742">
    <property type="entry name" value="TANGO2"/>
    <property type="match status" value="1"/>
</dbReference>
<evidence type="ECO:0008006" key="3">
    <source>
        <dbReference type="Google" id="ProtNLM"/>
    </source>
</evidence>
<name>A0A225T001_9BURK</name>